<comment type="similarity">
    <text evidence="2">Belongs to the prenylcysteine oxidase family.</text>
</comment>
<gene>
    <name evidence="9" type="ORF">DACRYDRAFT_25211</name>
</gene>
<keyword evidence="7" id="KW-0325">Glycoprotein</keyword>
<evidence type="ECO:0000256" key="5">
    <source>
        <dbReference type="ARBA" id="ARBA00022827"/>
    </source>
</evidence>
<dbReference type="PANTHER" id="PTHR15944:SF0">
    <property type="entry name" value="PRENYLCYSTEINE LYASE DOMAIN-CONTAINING PROTEIN"/>
    <property type="match status" value="1"/>
</dbReference>
<evidence type="ECO:0000313" key="9">
    <source>
        <dbReference type="EMBL" id="EJT97077.1"/>
    </source>
</evidence>
<dbReference type="SUPFAM" id="SSF51905">
    <property type="entry name" value="FAD/NAD(P)-binding domain"/>
    <property type="match status" value="1"/>
</dbReference>
<evidence type="ECO:0000256" key="6">
    <source>
        <dbReference type="ARBA" id="ARBA00023002"/>
    </source>
</evidence>
<dbReference type="AlphaFoldDB" id="M5FZY5"/>
<keyword evidence="10" id="KW-1185">Reference proteome</keyword>
<dbReference type="InterPro" id="IPR017046">
    <property type="entry name" value="Prenylcysteine_Oxase1"/>
</dbReference>
<keyword evidence="3" id="KW-0285">Flavoprotein</keyword>
<protein>
    <submittedName>
        <fullName evidence="9">FAD/NADP-binding domain-containing protein</fullName>
    </submittedName>
</protein>
<dbReference type="STRING" id="1858805.M5FZY5"/>
<dbReference type="Pfam" id="PF13450">
    <property type="entry name" value="NAD_binding_8"/>
    <property type="match status" value="1"/>
</dbReference>
<evidence type="ECO:0000259" key="8">
    <source>
        <dbReference type="Pfam" id="PF07156"/>
    </source>
</evidence>
<evidence type="ECO:0000256" key="4">
    <source>
        <dbReference type="ARBA" id="ARBA00022729"/>
    </source>
</evidence>
<dbReference type="HOGENOM" id="CLU_021176_0_0_1"/>
<dbReference type="PANTHER" id="PTHR15944">
    <property type="entry name" value="FARNESYLCYSTEINE LYASE"/>
    <property type="match status" value="1"/>
</dbReference>
<keyword evidence="4" id="KW-0732">Signal</keyword>
<dbReference type="Proteomes" id="UP000030653">
    <property type="component" value="Unassembled WGS sequence"/>
</dbReference>
<dbReference type="Gene3D" id="3.50.50.60">
    <property type="entry name" value="FAD/NAD(P)-binding domain"/>
    <property type="match status" value="1"/>
</dbReference>
<dbReference type="RefSeq" id="XP_040623975.1">
    <property type="nucleotide sequence ID" value="XM_040774060.1"/>
</dbReference>
<dbReference type="PIRSF" id="PIRSF036292">
    <property type="entry name" value="Prenylcysteine_oxidase"/>
    <property type="match status" value="1"/>
</dbReference>
<proteinExistence type="inferred from homology"/>
<evidence type="ECO:0000256" key="1">
    <source>
        <dbReference type="ARBA" id="ARBA00001974"/>
    </source>
</evidence>
<dbReference type="GO" id="GO:0030327">
    <property type="term" value="P:prenylated protein catabolic process"/>
    <property type="evidence" value="ECO:0007669"/>
    <property type="project" value="TreeGrafter"/>
</dbReference>
<dbReference type="GO" id="GO:0001735">
    <property type="term" value="F:prenylcysteine oxidase activity"/>
    <property type="evidence" value="ECO:0007669"/>
    <property type="project" value="InterPro"/>
</dbReference>
<reference evidence="9 10" key="1">
    <citation type="journal article" date="2012" name="Science">
        <title>The Paleozoic origin of enzymatic lignin decomposition reconstructed from 31 fungal genomes.</title>
        <authorList>
            <person name="Floudas D."/>
            <person name="Binder M."/>
            <person name="Riley R."/>
            <person name="Barry K."/>
            <person name="Blanchette R.A."/>
            <person name="Henrissat B."/>
            <person name="Martinez A.T."/>
            <person name="Otillar R."/>
            <person name="Spatafora J.W."/>
            <person name="Yadav J.S."/>
            <person name="Aerts A."/>
            <person name="Benoit I."/>
            <person name="Boyd A."/>
            <person name="Carlson A."/>
            <person name="Copeland A."/>
            <person name="Coutinho P.M."/>
            <person name="de Vries R.P."/>
            <person name="Ferreira P."/>
            <person name="Findley K."/>
            <person name="Foster B."/>
            <person name="Gaskell J."/>
            <person name="Glotzer D."/>
            <person name="Gorecki P."/>
            <person name="Heitman J."/>
            <person name="Hesse C."/>
            <person name="Hori C."/>
            <person name="Igarashi K."/>
            <person name="Jurgens J.A."/>
            <person name="Kallen N."/>
            <person name="Kersten P."/>
            <person name="Kohler A."/>
            <person name="Kuees U."/>
            <person name="Kumar T.K.A."/>
            <person name="Kuo A."/>
            <person name="LaButti K."/>
            <person name="Larrondo L.F."/>
            <person name="Lindquist E."/>
            <person name="Ling A."/>
            <person name="Lombard V."/>
            <person name="Lucas S."/>
            <person name="Lundell T."/>
            <person name="Martin R."/>
            <person name="McLaughlin D.J."/>
            <person name="Morgenstern I."/>
            <person name="Morin E."/>
            <person name="Murat C."/>
            <person name="Nagy L.G."/>
            <person name="Nolan M."/>
            <person name="Ohm R.A."/>
            <person name="Patyshakuliyeva A."/>
            <person name="Rokas A."/>
            <person name="Ruiz-Duenas F.J."/>
            <person name="Sabat G."/>
            <person name="Salamov A."/>
            <person name="Samejima M."/>
            <person name="Schmutz J."/>
            <person name="Slot J.C."/>
            <person name="St John F."/>
            <person name="Stenlid J."/>
            <person name="Sun H."/>
            <person name="Sun S."/>
            <person name="Syed K."/>
            <person name="Tsang A."/>
            <person name="Wiebenga A."/>
            <person name="Young D."/>
            <person name="Pisabarro A."/>
            <person name="Eastwood D.C."/>
            <person name="Martin F."/>
            <person name="Cullen D."/>
            <person name="Grigoriev I.V."/>
            <person name="Hibbett D.S."/>
        </authorList>
    </citation>
    <scope>NUCLEOTIDE SEQUENCE [LARGE SCALE GENOMIC DNA]</scope>
    <source>
        <strain evidence="9 10">DJM-731 SS1</strain>
    </source>
</reference>
<keyword evidence="5" id="KW-0274">FAD</keyword>
<dbReference type="InterPro" id="IPR036188">
    <property type="entry name" value="FAD/NAD-bd_sf"/>
</dbReference>
<evidence type="ECO:0000256" key="7">
    <source>
        <dbReference type="ARBA" id="ARBA00023180"/>
    </source>
</evidence>
<evidence type="ECO:0000256" key="2">
    <source>
        <dbReference type="ARBA" id="ARBA00009967"/>
    </source>
</evidence>
<dbReference type="GeneID" id="63689122"/>
<sequence length="488" mass="53954">MRYFLLLLPLVQALQWPLSLQSLFTTPLRVAVIGAGAAGSSAAFFLSRGAKRLGREVVIDVYEKENHVGGRSTTVYPFDDHTLEPIELGASIFVDANKNMVRALSEWSLSTVPFENAEAIGIWDGEGFAVVMKGNKPTWWDQAKLLWRYGLVAPMRTQRLVKRLISSFLALYTGSNPPFDTVTHLSKVMGFPEFTEQNAKSYFSQVGIRGLFPEEVIDSAARVNYAQSLDEIHALGALVSMAASGAHSVQGGNWQVFSHMLRESGAKMKLNTTVSDIVQKAEDWQVVTSGGKGTYDYVLLAAPAHLSPYTLPSNLTSSIPEQPYVHLHVTLLVTRTPQARPEFFGLQEGATLPDMILTTSSKGKARVSAFNSISYHGTTRGGYICKIFSMSAISEDWLADAFGADNILWIHRKTWDAYPYLAPSLEDTYAPIVLAPGVYYVSAWEPWISTMETQSLAGRNIAELVMEREWDAEVGKTCNESLMRGWDC</sequence>
<keyword evidence="6" id="KW-0560">Oxidoreductase</keyword>
<dbReference type="InterPro" id="IPR010795">
    <property type="entry name" value="Prenylcys_lyase"/>
</dbReference>
<accession>M5FZY5</accession>
<evidence type="ECO:0000256" key="3">
    <source>
        <dbReference type="ARBA" id="ARBA00022630"/>
    </source>
</evidence>
<evidence type="ECO:0000313" key="10">
    <source>
        <dbReference type="Proteomes" id="UP000030653"/>
    </source>
</evidence>
<comment type="cofactor">
    <cofactor evidence="1">
        <name>FAD</name>
        <dbReference type="ChEBI" id="CHEBI:57692"/>
    </cofactor>
</comment>
<dbReference type="OrthoDB" id="437369at2759"/>
<name>M5FZY5_DACPD</name>
<organism evidence="9 10">
    <name type="scientific">Dacryopinax primogenitus (strain DJM 731)</name>
    <name type="common">Brown rot fungus</name>
    <dbReference type="NCBI Taxonomy" id="1858805"/>
    <lineage>
        <taxon>Eukaryota</taxon>
        <taxon>Fungi</taxon>
        <taxon>Dikarya</taxon>
        <taxon>Basidiomycota</taxon>
        <taxon>Agaricomycotina</taxon>
        <taxon>Dacrymycetes</taxon>
        <taxon>Dacrymycetales</taxon>
        <taxon>Dacrymycetaceae</taxon>
        <taxon>Dacryopinax</taxon>
    </lineage>
</organism>
<dbReference type="OMA" id="SIGIWDG"/>
<dbReference type="Pfam" id="PF07156">
    <property type="entry name" value="Prenylcys_lyase"/>
    <property type="match status" value="1"/>
</dbReference>
<dbReference type="GO" id="GO:0030328">
    <property type="term" value="P:prenylcysteine catabolic process"/>
    <property type="evidence" value="ECO:0007669"/>
    <property type="project" value="InterPro"/>
</dbReference>
<feature type="domain" description="Prenylcysteine lyase" evidence="8">
    <location>
        <begin position="137"/>
        <end position="473"/>
    </location>
</feature>
<dbReference type="EMBL" id="JH795878">
    <property type="protein sequence ID" value="EJT97077.1"/>
    <property type="molecule type" value="Genomic_DNA"/>
</dbReference>